<evidence type="ECO:0000256" key="1">
    <source>
        <dbReference type="SAM" id="Coils"/>
    </source>
</evidence>
<gene>
    <name evidence="2" type="ORF">NHP190012_16600</name>
</gene>
<dbReference type="Pfam" id="PF14414">
    <property type="entry name" value="WHH"/>
    <property type="match status" value="1"/>
</dbReference>
<protein>
    <submittedName>
        <fullName evidence="2">HNH endonuclease</fullName>
    </submittedName>
</protein>
<name>A0ABN6I9E8_9HELI</name>
<organism evidence="2 3">
    <name type="scientific">Helicobacter gastrofelis</name>
    <dbReference type="NCBI Taxonomy" id="2849642"/>
    <lineage>
        <taxon>Bacteria</taxon>
        <taxon>Pseudomonadati</taxon>
        <taxon>Campylobacterota</taxon>
        <taxon>Epsilonproteobacteria</taxon>
        <taxon>Campylobacterales</taxon>
        <taxon>Helicobacteraceae</taxon>
        <taxon>Helicobacter</taxon>
    </lineage>
</organism>
<keyword evidence="3" id="KW-1185">Reference proteome</keyword>
<keyword evidence="2" id="KW-0378">Hydrolase</keyword>
<accession>A0ABN6I9E8</accession>
<evidence type="ECO:0000313" key="3">
    <source>
        <dbReference type="Proteomes" id="UP000826146"/>
    </source>
</evidence>
<sequence length="340" mass="39593">MPVNVDTEQLRQVITQLRFFRDELQQRTRNFLRELQEYYEAICEEYRNTKKLLEEARVGLADARRYEGYCKAALAAAMLLPPPWRFPAVATATAALTIATNKRKQWEEKVALLEQALEIYSEQIKRIESQLLEEAYQQSKGLLLDYDEEHNQLCRRSNEAASIIEQAYNIPPPQFQKLQELSAQLEALQEQLKPNAREQQIQEANTKYQELLEGQKEDFNVNPQNDFDIHFSEFNLPIFPGVFSTTIDLEHLNEEKSMLHFRAIKALQKALEERASLQNLFDDEEKAQINKGITPKGYLWHFDGNPPLGTMQLVREEILLKVPHSKGYPLWQQMATQLKA</sequence>
<keyword evidence="1" id="KW-0175">Coiled coil</keyword>
<dbReference type="RefSeq" id="WP_221272645.1">
    <property type="nucleotide sequence ID" value="NZ_AP024820.1"/>
</dbReference>
<dbReference type="GO" id="GO:0004519">
    <property type="term" value="F:endonuclease activity"/>
    <property type="evidence" value="ECO:0007669"/>
    <property type="project" value="UniProtKB-KW"/>
</dbReference>
<geneLocation type="plasmid" evidence="2 3">
    <name>pNHP190012_1</name>
</geneLocation>
<dbReference type="InterPro" id="IPR032869">
    <property type="entry name" value="WHH_dom_containing"/>
</dbReference>
<keyword evidence="2" id="KW-0255">Endonuclease</keyword>
<reference evidence="2 3" key="1">
    <citation type="submission" date="2021-07" db="EMBL/GenBank/DDBJ databases">
        <title>Novel Helicobacter sp. Isolated from a cat.</title>
        <authorList>
            <person name="Rimbara E."/>
            <person name="Suzuki M."/>
        </authorList>
    </citation>
    <scope>NUCLEOTIDE SEQUENCE [LARGE SCALE GENOMIC DNA]</scope>
    <source>
        <strain evidence="3">NHP19-012</strain>
        <plasmid evidence="2 3">pNHP190012_1</plasmid>
    </source>
</reference>
<dbReference type="EMBL" id="AP024820">
    <property type="protein sequence ID" value="BCZ20018.1"/>
    <property type="molecule type" value="Genomic_DNA"/>
</dbReference>
<proteinExistence type="predicted"/>
<feature type="coiled-coil region" evidence="1">
    <location>
        <begin position="96"/>
        <end position="130"/>
    </location>
</feature>
<evidence type="ECO:0000313" key="2">
    <source>
        <dbReference type="EMBL" id="BCZ20018.1"/>
    </source>
</evidence>
<keyword evidence="2" id="KW-0614">Plasmid</keyword>
<dbReference type="Proteomes" id="UP000826146">
    <property type="component" value="Plasmid pNHP190012_1"/>
</dbReference>
<keyword evidence="2" id="KW-0540">Nuclease</keyword>